<dbReference type="OrthoDB" id="10450865at2759"/>
<dbReference type="EMBL" id="AZBU02000003">
    <property type="protein sequence ID" value="TKR87787.1"/>
    <property type="molecule type" value="Genomic_DNA"/>
</dbReference>
<reference evidence="1 2" key="1">
    <citation type="journal article" date="2015" name="Genome Biol.">
        <title>Comparative genomics of Steinernema reveals deeply conserved gene regulatory networks.</title>
        <authorList>
            <person name="Dillman A.R."/>
            <person name="Macchietto M."/>
            <person name="Porter C.F."/>
            <person name="Rogers A."/>
            <person name="Williams B."/>
            <person name="Antoshechkin I."/>
            <person name="Lee M.M."/>
            <person name="Goodwin Z."/>
            <person name="Lu X."/>
            <person name="Lewis E.E."/>
            <person name="Goodrich-Blair H."/>
            <person name="Stock S.P."/>
            <person name="Adams B.J."/>
            <person name="Sternberg P.W."/>
            <person name="Mortazavi A."/>
        </authorList>
    </citation>
    <scope>NUCLEOTIDE SEQUENCE [LARGE SCALE GENOMIC DNA]</scope>
    <source>
        <strain evidence="1 2">ALL</strain>
    </source>
</reference>
<name>A0A4U5NW28_STECR</name>
<comment type="caution">
    <text evidence="1">The sequence shown here is derived from an EMBL/GenBank/DDBJ whole genome shotgun (WGS) entry which is preliminary data.</text>
</comment>
<gene>
    <name evidence="1" type="ORF">L596_012134</name>
</gene>
<organism evidence="1 2">
    <name type="scientific">Steinernema carpocapsae</name>
    <name type="common">Entomopathogenic nematode</name>
    <dbReference type="NCBI Taxonomy" id="34508"/>
    <lineage>
        <taxon>Eukaryota</taxon>
        <taxon>Metazoa</taxon>
        <taxon>Ecdysozoa</taxon>
        <taxon>Nematoda</taxon>
        <taxon>Chromadorea</taxon>
        <taxon>Rhabditida</taxon>
        <taxon>Tylenchina</taxon>
        <taxon>Panagrolaimomorpha</taxon>
        <taxon>Strongyloidoidea</taxon>
        <taxon>Steinernematidae</taxon>
        <taxon>Steinernema</taxon>
    </lineage>
</organism>
<accession>A0A4U5NW28</accession>
<sequence>MLPDKMNPTEILSRPTTRELLDWLRAKYKKSGKKLIYPIMSFNYIAIGDGGGINSGAYMPEDANDILGMRFTLRHGVLDTFHVHDAFNSDHADVQAAMSGFLQTMYTGDPVICAESQRSIVAKVVYHFRDTSVRDFSFAEIESMIFTIRELEICLFNLAVHQYDRHYNEFHEENKIYDEWSAMIQKNSKNIPVCCRFTAPNIIFDLYRMCRMANFSSNIYLGNMLTPGSQMFGLVYPHPEQDMATEALEGNRLWQLSPQAAVSKHRENFDPVLIEGPHAHIQAKKEQGYVMPGGNQPQP</sequence>
<reference evidence="1 2" key="2">
    <citation type="journal article" date="2019" name="G3 (Bethesda)">
        <title>Hybrid Assembly of the Genome of the Entomopathogenic Nematode Steinernema carpocapsae Identifies the X-Chromosome.</title>
        <authorList>
            <person name="Serra L."/>
            <person name="Macchietto M."/>
            <person name="Macias-Munoz A."/>
            <person name="McGill C.J."/>
            <person name="Rodriguez I.M."/>
            <person name="Rodriguez B."/>
            <person name="Murad R."/>
            <person name="Mortazavi A."/>
        </authorList>
    </citation>
    <scope>NUCLEOTIDE SEQUENCE [LARGE SCALE GENOMIC DNA]</scope>
    <source>
        <strain evidence="1 2">ALL</strain>
    </source>
</reference>
<dbReference type="Proteomes" id="UP000298663">
    <property type="component" value="Unassembled WGS sequence"/>
</dbReference>
<keyword evidence="2" id="KW-1185">Reference proteome</keyword>
<dbReference type="AlphaFoldDB" id="A0A4U5NW28"/>
<protein>
    <recommendedName>
        <fullName evidence="3">Maelstrom domain-containing protein</fullName>
    </recommendedName>
</protein>
<evidence type="ECO:0000313" key="1">
    <source>
        <dbReference type="EMBL" id="TKR87787.1"/>
    </source>
</evidence>
<proteinExistence type="predicted"/>
<evidence type="ECO:0008006" key="3">
    <source>
        <dbReference type="Google" id="ProtNLM"/>
    </source>
</evidence>
<evidence type="ECO:0000313" key="2">
    <source>
        <dbReference type="Proteomes" id="UP000298663"/>
    </source>
</evidence>